<dbReference type="PANTHER" id="PTHR46796:SF15">
    <property type="entry name" value="BLL1074 PROTEIN"/>
    <property type="match status" value="1"/>
</dbReference>
<dbReference type="Gene3D" id="1.10.10.60">
    <property type="entry name" value="Homeodomain-like"/>
    <property type="match status" value="1"/>
</dbReference>
<evidence type="ECO:0000259" key="4">
    <source>
        <dbReference type="PROSITE" id="PS01124"/>
    </source>
</evidence>
<evidence type="ECO:0000313" key="6">
    <source>
        <dbReference type="Proteomes" id="UP000198282"/>
    </source>
</evidence>
<dbReference type="GO" id="GO:0003700">
    <property type="term" value="F:DNA-binding transcription factor activity"/>
    <property type="evidence" value="ECO:0007669"/>
    <property type="project" value="InterPro"/>
</dbReference>
<evidence type="ECO:0000313" key="5">
    <source>
        <dbReference type="EMBL" id="SNS68156.1"/>
    </source>
</evidence>
<proteinExistence type="predicted"/>
<dbReference type="RefSeq" id="WP_089208115.1">
    <property type="nucleotide sequence ID" value="NZ_FZOD01000013.1"/>
</dbReference>
<dbReference type="InterPro" id="IPR050204">
    <property type="entry name" value="AraC_XylS_family_regulators"/>
</dbReference>
<evidence type="ECO:0000256" key="2">
    <source>
        <dbReference type="ARBA" id="ARBA00023125"/>
    </source>
</evidence>
<name>A0A239GFU2_9ACTN</name>
<dbReference type="PROSITE" id="PS01124">
    <property type="entry name" value="HTH_ARAC_FAMILY_2"/>
    <property type="match status" value="1"/>
</dbReference>
<evidence type="ECO:0000256" key="3">
    <source>
        <dbReference type="ARBA" id="ARBA00023163"/>
    </source>
</evidence>
<reference evidence="5 6" key="1">
    <citation type="submission" date="2017-06" db="EMBL/GenBank/DDBJ databases">
        <authorList>
            <person name="Kim H.J."/>
            <person name="Triplett B.A."/>
        </authorList>
    </citation>
    <scope>NUCLEOTIDE SEQUENCE [LARGE SCALE GENOMIC DNA]</scope>
    <source>
        <strain evidence="5 6">CGMCC 4.2132</strain>
    </source>
</reference>
<dbReference type="PANTHER" id="PTHR46796">
    <property type="entry name" value="HTH-TYPE TRANSCRIPTIONAL ACTIVATOR RHAS-RELATED"/>
    <property type="match status" value="1"/>
</dbReference>
<dbReference type="Proteomes" id="UP000198282">
    <property type="component" value="Unassembled WGS sequence"/>
</dbReference>
<feature type="domain" description="HTH araC/xylS-type" evidence="4">
    <location>
        <begin position="152"/>
        <end position="249"/>
    </location>
</feature>
<dbReference type="GO" id="GO:0043565">
    <property type="term" value="F:sequence-specific DNA binding"/>
    <property type="evidence" value="ECO:0007669"/>
    <property type="project" value="InterPro"/>
</dbReference>
<accession>A0A239GFU2</accession>
<dbReference type="Pfam" id="PF20240">
    <property type="entry name" value="DUF6597"/>
    <property type="match status" value="1"/>
</dbReference>
<keyword evidence="1" id="KW-0805">Transcription regulation</keyword>
<sequence length="250" mass="26757">MYREWAPAPEMAGRVACLWTQETTSAGTQPVVPDGCVDLIWGPEGPHVAGPDTGPMPVLMSPGDRYTGIRFRPGGVGEVFGIPVDALRDLRVPLTELGVLTELTDEALLEASAVRSDRAGATRQAPAVTPELIAGTMQRALAVRLRETPEPDPAAPMIAAALRAGRSVGEVAWDLGFGERQLHRRSLRSFGYGPKVLQRVVRFQRALRLSRLGVAPAEVAVASGYADQAHLANEVRRLAGMPLSKLVGRS</sequence>
<dbReference type="InterPro" id="IPR046532">
    <property type="entry name" value="DUF6597"/>
</dbReference>
<dbReference type="SMART" id="SM00342">
    <property type="entry name" value="HTH_ARAC"/>
    <property type="match status" value="1"/>
</dbReference>
<keyword evidence="3" id="KW-0804">Transcription</keyword>
<protein>
    <submittedName>
        <fullName evidence="5">AraC-type DNA-binding protein</fullName>
    </submittedName>
</protein>
<dbReference type="OrthoDB" id="9815799at2"/>
<keyword evidence="6" id="KW-1185">Reference proteome</keyword>
<evidence type="ECO:0000256" key="1">
    <source>
        <dbReference type="ARBA" id="ARBA00023015"/>
    </source>
</evidence>
<dbReference type="Pfam" id="PF12833">
    <property type="entry name" value="HTH_18"/>
    <property type="match status" value="1"/>
</dbReference>
<gene>
    <name evidence="5" type="ORF">SAMN05216276_1013190</name>
</gene>
<keyword evidence="2 5" id="KW-0238">DNA-binding</keyword>
<dbReference type="InterPro" id="IPR018060">
    <property type="entry name" value="HTH_AraC"/>
</dbReference>
<dbReference type="EMBL" id="FZOD01000013">
    <property type="protein sequence ID" value="SNS68156.1"/>
    <property type="molecule type" value="Genomic_DNA"/>
</dbReference>
<dbReference type="AlphaFoldDB" id="A0A239GFU2"/>
<organism evidence="5 6">
    <name type="scientific">Streptosporangium subroseum</name>
    <dbReference type="NCBI Taxonomy" id="106412"/>
    <lineage>
        <taxon>Bacteria</taxon>
        <taxon>Bacillati</taxon>
        <taxon>Actinomycetota</taxon>
        <taxon>Actinomycetes</taxon>
        <taxon>Streptosporangiales</taxon>
        <taxon>Streptosporangiaceae</taxon>
        <taxon>Streptosporangium</taxon>
    </lineage>
</organism>